<proteinExistence type="predicted"/>
<dbReference type="SUPFAM" id="SSF47323">
    <property type="entry name" value="Anticodon-binding domain of a subclass of class I aminoacyl-tRNA synthetases"/>
    <property type="match status" value="1"/>
</dbReference>
<evidence type="ECO:0000313" key="8">
    <source>
        <dbReference type="Proteomes" id="UP000230760"/>
    </source>
</evidence>
<keyword evidence="2" id="KW-0547">Nucleotide-binding</keyword>
<keyword evidence="3" id="KW-0067">ATP-binding</keyword>
<dbReference type="AlphaFoldDB" id="A0A2M7UXU7"/>
<dbReference type="InterPro" id="IPR013155">
    <property type="entry name" value="M/V/L/I-tRNA-synth_anticd-bd"/>
</dbReference>
<evidence type="ECO:0000256" key="4">
    <source>
        <dbReference type="ARBA" id="ARBA00022917"/>
    </source>
</evidence>
<evidence type="ECO:0000313" key="7">
    <source>
        <dbReference type="EMBL" id="PIZ88685.1"/>
    </source>
</evidence>
<dbReference type="GO" id="GO:0006428">
    <property type="term" value="P:isoleucyl-tRNA aminoacylation"/>
    <property type="evidence" value="ECO:0007669"/>
    <property type="project" value="TreeGrafter"/>
</dbReference>
<keyword evidence="5" id="KW-0030">Aminoacyl-tRNA synthetase</keyword>
<evidence type="ECO:0000256" key="2">
    <source>
        <dbReference type="ARBA" id="ARBA00022741"/>
    </source>
</evidence>
<evidence type="ECO:0000259" key="6">
    <source>
        <dbReference type="Pfam" id="PF08264"/>
    </source>
</evidence>
<evidence type="ECO:0000256" key="3">
    <source>
        <dbReference type="ARBA" id="ARBA00022840"/>
    </source>
</evidence>
<dbReference type="InterPro" id="IPR023586">
    <property type="entry name" value="Ile-tRNA-ligase_type2"/>
</dbReference>
<organism evidence="7 8">
    <name type="scientific">Candidatus Nealsonbacteria bacterium CG_4_10_14_0_2_um_filter_38_17</name>
    <dbReference type="NCBI Taxonomy" id="1974680"/>
    <lineage>
        <taxon>Bacteria</taxon>
        <taxon>Candidatus Nealsoniibacteriota</taxon>
    </lineage>
</organism>
<accession>A0A2M7UXU7</accession>
<feature type="non-terminal residue" evidence="7">
    <location>
        <position position="1"/>
    </location>
</feature>
<dbReference type="EMBL" id="PFPB01000059">
    <property type="protein sequence ID" value="PIZ88685.1"/>
    <property type="molecule type" value="Genomic_DNA"/>
</dbReference>
<feature type="domain" description="Methionyl/Valyl/Leucyl/Isoleucyl-tRNA synthetase anticodon-binding" evidence="6">
    <location>
        <begin position="1"/>
        <end position="114"/>
    </location>
</feature>
<keyword evidence="1" id="KW-0436">Ligase</keyword>
<name>A0A2M7UXU7_9BACT</name>
<dbReference type="InterPro" id="IPR009080">
    <property type="entry name" value="tRNAsynth_Ia_anticodon-bd"/>
</dbReference>
<dbReference type="PANTHER" id="PTHR42780">
    <property type="entry name" value="SOLEUCYL-TRNA SYNTHETASE"/>
    <property type="match status" value="1"/>
</dbReference>
<dbReference type="GO" id="GO:0004822">
    <property type="term" value="F:isoleucine-tRNA ligase activity"/>
    <property type="evidence" value="ECO:0007669"/>
    <property type="project" value="InterPro"/>
</dbReference>
<gene>
    <name evidence="7" type="ORF">COX90_03220</name>
</gene>
<comment type="caution">
    <text evidence="7">The sequence shown here is derived from an EMBL/GenBank/DDBJ whole genome shotgun (WGS) entry which is preliminary data.</text>
</comment>
<dbReference type="PANTHER" id="PTHR42780:SF1">
    <property type="entry name" value="ISOLEUCINE--TRNA LIGASE, CYTOPLASMIC"/>
    <property type="match status" value="1"/>
</dbReference>
<dbReference type="GO" id="GO:0005524">
    <property type="term" value="F:ATP binding"/>
    <property type="evidence" value="ECO:0007669"/>
    <property type="project" value="UniProtKB-KW"/>
</dbReference>
<evidence type="ECO:0000256" key="1">
    <source>
        <dbReference type="ARBA" id="ARBA00022598"/>
    </source>
</evidence>
<protein>
    <recommendedName>
        <fullName evidence="6">Methionyl/Valyl/Leucyl/Isoleucyl-tRNA synthetase anticodon-binding domain-containing protein</fullName>
    </recommendedName>
</protein>
<sequence length="261" mass="30593">DFSLWYIRRSRKRLQRPENEKEKKEAAEVFYYVLLSLTRLIAPTMPFFAENVYQNLRSKKMPESIHLCDWTEAKEKFIDKELEKKMDRVREIVNLGLQGRAALGIKVRQPLLEVTVGESWEGLGDDLLNLIKEELNVRNVRVDKELDREGVKINPETNEDLKKEGNSREVARNINEDRKKRGYTPADRIITFRSWSNPAIEKNIDWGYVGDVTGTTSFKILRSEDFSEAKEIKLDEGILRIKTEKITKENKIKPPKRNKSR</sequence>
<dbReference type="Proteomes" id="UP000230760">
    <property type="component" value="Unassembled WGS sequence"/>
</dbReference>
<evidence type="ECO:0000256" key="5">
    <source>
        <dbReference type="ARBA" id="ARBA00023146"/>
    </source>
</evidence>
<dbReference type="Gene3D" id="1.10.730.10">
    <property type="entry name" value="Isoleucyl-tRNA Synthetase, Domain 1"/>
    <property type="match status" value="1"/>
</dbReference>
<keyword evidence="4" id="KW-0648">Protein biosynthesis</keyword>
<reference evidence="8" key="1">
    <citation type="submission" date="2017-09" db="EMBL/GenBank/DDBJ databases">
        <title>Depth-based differentiation of microbial function through sediment-hosted aquifers and enrichment of novel symbionts in the deep terrestrial subsurface.</title>
        <authorList>
            <person name="Probst A.J."/>
            <person name="Ladd B."/>
            <person name="Jarett J.K."/>
            <person name="Geller-Mcgrath D.E."/>
            <person name="Sieber C.M.K."/>
            <person name="Emerson J.B."/>
            <person name="Anantharaman K."/>
            <person name="Thomas B.C."/>
            <person name="Malmstrom R."/>
            <person name="Stieglmeier M."/>
            <person name="Klingl A."/>
            <person name="Woyke T."/>
            <person name="Ryan C.M."/>
            <person name="Banfield J.F."/>
        </authorList>
    </citation>
    <scope>NUCLEOTIDE SEQUENCE [LARGE SCALE GENOMIC DNA]</scope>
</reference>
<dbReference type="Pfam" id="PF08264">
    <property type="entry name" value="Anticodon_1"/>
    <property type="match status" value="1"/>
</dbReference>